<dbReference type="AlphaFoldDB" id="A0A6V4GC92"/>
<dbReference type="PANTHER" id="PTHR24171:SF9">
    <property type="entry name" value="ANKYRIN REPEAT DOMAIN-CONTAINING PROTEIN 39"/>
    <property type="match status" value="1"/>
</dbReference>
<evidence type="ECO:0000256" key="3">
    <source>
        <dbReference type="PROSITE-ProRule" id="PRU00023"/>
    </source>
</evidence>
<accession>A0A6V4GC92</accession>
<evidence type="ECO:0000256" key="2">
    <source>
        <dbReference type="ARBA" id="ARBA00023043"/>
    </source>
</evidence>
<keyword evidence="2 3" id="KW-0040">ANK repeat</keyword>
<name>A0A6V4GC92_9EUKA</name>
<feature type="region of interest" description="Disordered" evidence="4">
    <location>
        <begin position="192"/>
        <end position="213"/>
    </location>
</feature>
<dbReference type="Pfam" id="PF12796">
    <property type="entry name" value="Ank_2"/>
    <property type="match status" value="1"/>
</dbReference>
<dbReference type="SUPFAM" id="SSF48403">
    <property type="entry name" value="Ankyrin repeat"/>
    <property type="match status" value="1"/>
</dbReference>
<proteinExistence type="predicted"/>
<evidence type="ECO:0000256" key="1">
    <source>
        <dbReference type="ARBA" id="ARBA00022737"/>
    </source>
</evidence>
<keyword evidence="1" id="KW-0677">Repeat</keyword>
<dbReference type="InterPro" id="IPR002110">
    <property type="entry name" value="Ankyrin_rpt"/>
</dbReference>
<gene>
    <name evidence="5" type="ORF">CPOL0286_LOCUS14212</name>
</gene>
<protein>
    <submittedName>
        <fullName evidence="5">Uncharacterized protein</fullName>
    </submittedName>
</protein>
<feature type="repeat" description="ANK" evidence="3">
    <location>
        <begin position="121"/>
        <end position="153"/>
    </location>
</feature>
<evidence type="ECO:0000313" key="5">
    <source>
        <dbReference type="EMBL" id="CAE2247818.1"/>
    </source>
</evidence>
<dbReference type="Gene3D" id="1.25.40.20">
    <property type="entry name" value="Ankyrin repeat-containing domain"/>
    <property type="match status" value="2"/>
</dbReference>
<dbReference type="InterPro" id="IPR036770">
    <property type="entry name" value="Ankyrin_rpt-contain_sf"/>
</dbReference>
<dbReference type="PROSITE" id="PS50088">
    <property type="entry name" value="ANK_REPEAT"/>
    <property type="match status" value="2"/>
</dbReference>
<dbReference type="PANTHER" id="PTHR24171">
    <property type="entry name" value="ANKYRIN REPEAT DOMAIN-CONTAINING PROTEIN 39-RELATED"/>
    <property type="match status" value="1"/>
</dbReference>
<dbReference type="PROSITE" id="PS50297">
    <property type="entry name" value="ANK_REP_REGION"/>
    <property type="match status" value="1"/>
</dbReference>
<organism evidence="5">
    <name type="scientific">Prymnesium polylepis</name>
    <dbReference type="NCBI Taxonomy" id="72548"/>
    <lineage>
        <taxon>Eukaryota</taxon>
        <taxon>Haptista</taxon>
        <taxon>Haptophyta</taxon>
        <taxon>Prymnesiophyceae</taxon>
        <taxon>Prymnesiales</taxon>
        <taxon>Prymnesiaceae</taxon>
        <taxon>Prymnesium</taxon>
    </lineage>
</organism>
<dbReference type="SMART" id="SM00248">
    <property type="entry name" value="ANK"/>
    <property type="match status" value="3"/>
</dbReference>
<evidence type="ECO:0000256" key="4">
    <source>
        <dbReference type="SAM" id="MobiDB-lite"/>
    </source>
</evidence>
<feature type="repeat" description="ANK" evidence="3">
    <location>
        <begin position="87"/>
        <end position="120"/>
    </location>
</feature>
<dbReference type="EMBL" id="HBKO01031205">
    <property type="protein sequence ID" value="CAE2247818.1"/>
    <property type="molecule type" value="Transcribed_RNA"/>
</dbReference>
<sequence>MVNINGTGNSEALDQHPGYQRGGYVFPLDAEGKPIAVPDWRDVHDIKVLANPMDTDLITAVRFDDKMPGKVEECIANGADINQKDRQGFTPLMLALKARNQRLIHKFLDIDGVDVNAKTLRGFTPLHLAAWKGDSEAAQKLINKGADKNAKDSGGRNAWGIAHENYKEEILELFKRNGLQHKEHDKIAWPPAPKYRESQRDTWVPKQIGDIPP</sequence>
<reference evidence="5" key="1">
    <citation type="submission" date="2021-01" db="EMBL/GenBank/DDBJ databases">
        <authorList>
            <person name="Corre E."/>
            <person name="Pelletier E."/>
            <person name="Niang G."/>
            <person name="Scheremetjew M."/>
            <person name="Finn R."/>
            <person name="Kale V."/>
            <person name="Holt S."/>
            <person name="Cochrane G."/>
            <person name="Meng A."/>
            <person name="Brown T."/>
            <person name="Cohen L."/>
        </authorList>
    </citation>
    <scope>NUCLEOTIDE SEQUENCE</scope>
    <source>
        <strain evidence="5">UIO037</strain>
    </source>
</reference>